<evidence type="ECO:0000313" key="3">
    <source>
        <dbReference type="Proteomes" id="UP000249177"/>
    </source>
</evidence>
<evidence type="ECO:0000256" key="1">
    <source>
        <dbReference type="SAM" id="Phobius"/>
    </source>
</evidence>
<dbReference type="AlphaFoldDB" id="A0A2W7TWZ4"/>
<proteinExistence type="predicted"/>
<feature type="transmembrane region" description="Helical" evidence="1">
    <location>
        <begin position="178"/>
        <end position="197"/>
    </location>
</feature>
<comment type="caution">
    <text evidence="2">The sequence shown here is derived from an EMBL/GenBank/DDBJ whole genome shotgun (WGS) entry which is preliminary data.</text>
</comment>
<keyword evidence="1" id="KW-0812">Transmembrane</keyword>
<dbReference type="InterPro" id="IPR021354">
    <property type="entry name" value="DUF2975"/>
</dbReference>
<organism evidence="2 3">
    <name type="scientific">Flavobacterium aquariorum</name>
    <dbReference type="NCBI Taxonomy" id="2217670"/>
    <lineage>
        <taxon>Bacteria</taxon>
        <taxon>Pseudomonadati</taxon>
        <taxon>Bacteroidota</taxon>
        <taxon>Flavobacteriia</taxon>
        <taxon>Flavobacteriales</taxon>
        <taxon>Flavobacteriaceae</taxon>
        <taxon>Flavobacterium</taxon>
    </lineage>
</organism>
<feature type="transmembrane region" description="Helical" evidence="1">
    <location>
        <begin position="54"/>
        <end position="78"/>
    </location>
</feature>
<keyword evidence="3" id="KW-1185">Reference proteome</keyword>
<gene>
    <name evidence="2" type="ORF">DOS84_03200</name>
</gene>
<accession>A0A2W7TWZ4</accession>
<evidence type="ECO:0000313" key="2">
    <source>
        <dbReference type="EMBL" id="PZX94578.1"/>
    </source>
</evidence>
<name>A0A2W7TWZ4_9FLAO</name>
<keyword evidence="1" id="KW-0472">Membrane</keyword>
<dbReference type="EMBL" id="QKXH01000002">
    <property type="protein sequence ID" value="PZX94578.1"/>
    <property type="molecule type" value="Genomic_DNA"/>
</dbReference>
<sequence>MISTCIFKVKINIIDKYLLFINKYLSIFDYYFLIKKIMKTKTESILTAMNVLTWIVFIGLLIHTGAIIISYSISIFNPDGAKNLYMGLDLFSLRQLDIWKYSVTVFLTITILGLKAYTAYLVILILSKINLEHPFTMSIALLIEKVSHVILGTWVVAMLANAYQEWLRQKSFPIPENWISGEFIFLAGVIFIIAQIFKKGIELQSENELTI</sequence>
<feature type="transmembrane region" description="Helical" evidence="1">
    <location>
        <begin position="17"/>
        <end position="34"/>
    </location>
</feature>
<dbReference type="Proteomes" id="UP000249177">
    <property type="component" value="Unassembled WGS sequence"/>
</dbReference>
<feature type="transmembrane region" description="Helical" evidence="1">
    <location>
        <begin position="146"/>
        <end position="166"/>
    </location>
</feature>
<protein>
    <submittedName>
        <fullName evidence="2">DUF2975 domain-containing protein</fullName>
    </submittedName>
</protein>
<keyword evidence="1" id="KW-1133">Transmembrane helix</keyword>
<dbReference type="OrthoDB" id="672524at2"/>
<feature type="transmembrane region" description="Helical" evidence="1">
    <location>
        <begin position="98"/>
        <end position="126"/>
    </location>
</feature>
<dbReference type="Pfam" id="PF11188">
    <property type="entry name" value="DUF2975"/>
    <property type="match status" value="1"/>
</dbReference>
<reference evidence="2 3" key="1">
    <citation type="submission" date="2018-06" db="EMBL/GenBank/DDBJ databases">
        <title>Flavobacterium sp IMCC34762, genome.</title>
        <authorList>
            <person name="Joung Y."/>
            <person name="Cho J."/>
            <person name="Song J."/>
        </authorList>
    </citation>
    <scope>NUCLEOTIDE SEQUENCE [LARGE SCALE GENOMIC DNA]</scope>
    <source>
        <strain evidence="2 3">IMCC34762</strain>
    </source>
</reference>